<dbReference type="AlphaFoldDB" id="Q4N1B2"/>
<dbReference type="eggNOG" id="ENOG502QXHW">
    <property type="taxonomic scope" value="Eukaryota"/>
</dbReference>
<dbReference type="Proteomes" id="UP000001949">
    <property type="component" value="Unassembled WGS sequence"/>
</dbReference>
<sequence length="398" mass="46264">MARVQYGGIEITFVSLNNYQNCEKKMLYSEWIVEDIKWCMENGLLRNTTNTLCGISQVKTHSRSEIKLIFSNLLNQLIESKLYNKDVKRIEINVPVDKLIAEAQKESTISKSLEILVKTLRNLINHFHARSCSGTDFFYSFLCDLISMRRFNENNFKNTLERLFDRELLTKKEYFMIKIFVTLVVKILKLAAQNVNNTKKVNLKIDGKWTDSILIDNELINLLNYGSASGIYSRLRELTLENLENAIDPEGKNISDFNTVKSTLMCELGKLTKILYHLSKLILKDEEFVYLHVLPGNENMLNILLWNLITESIIESEIRTLYYDHVNLMKNLYKLKNRGFNVYRLFIILKYAESSNDTLEDLEKAKLSLINQRCNGKSEFKGGTKNLWRFVDLTGGVK</sequence>
<name>Q4N1B2_THEPA</name>
<keyword evidence="2" id="KW-1185">Reference proteome</keyword>
<dbReference type="EMBL" id="AAGK01000004">
    <property type="protein sequence ID" value="EAN32188.1"/>
    <property type="molecule type" value="Genomic_DNA"/>
</dbReference>
<dbReference type="InParanoid" id="Q4N1B2"/>
<gene>
    <name evidence="1" type="ordered locus">TP04_0834</name>
</gene>
<proteinExistence type="predicted"/>
<dbReference type="VEuPathDB" id="PiroplasmaDB:TpMuguga_04g00834"/>
<protein>
    <submittedName>
        <fullName evidence="1">Uncharacterized protein</fullName>
    </submittedName>
</protein>
<dbReference type="KEGG" id="tpv:TP04_0834"/>
<reference evidence="1 2" key="1">
    <citation type="journal article" date="2005" name="Science">
        <title>Genome sequence of Theileria parva, a bovine pathogen that transforms lymphocytes.</title>
        <authorList>
            <person name="Gardner M.J."/>
            <person name="Bishop R."/>
            <person name="Shah T."/>
            <person name="de Villiers E.P."/>
            <person name="Carlton J.M."/>
            <person name="Hall N."/>
            <person name="Ren Q."/>
            <person name="Paulsen I.T."/>
            <person name="Pain A."/>
            <person name="Berriman M."/>
            <person name="Wilson R.J.M."/>
            <person name="Sato S."/>
            <person name="Ralph S.A."/>
            <person name="Mann D.J."/>
            <person name="Xiong Z."/>
            <person name="Shallom S.J."/>
            <person name="Weidman J."/>
            <person name="Jiang L."/>
            <person name="Lynn J."/>
            <person name="Weaver B."/>
            <person name="Shoaibi A."/>
            <person name="Domingo A.R."/>
            <person name="Wasawo D."/>
            <person name="Crabtree J."/>
            <person name="Wortman J.R."/>
            <person name="Haas B."/>
            <person name="Angiuoli S.V."/>
            <person name="Creasy T.H."/>
            <person name="Lu C."/>
            <person name="Suh B."/>
            <person name="Silva J.C."/>
            <person name="Utterback T.R."/>
            <person name="Feldblyum T.V."/>
            <person name="Pertea M."/>
            <person name="Allen J."/>
            <person name="Nierman W.C."/>
            <person name="Taracha E.L.N."/>
            <person name="Salzberg S.L."/>
            <person name="White O.R."/>
            <person name="Fitzhugh H.A."/>
            <person name="Morzaria S."/>
            <person name="Venter J.C."/>
            <person name="Fraser C.M."/>
            <person name="Nene V."/>
        </authorList>
    </citation>
    <scope>NUCLEOTIDE SEQUENCE [LARGE SCALE GENOMIC DNA]</scope>
    <source>
        <strain evidence="1 2">Muguga</strain>
    </source>
</reference>
<evidence type="ECO:0000313" key="2">
    <source>
        <dbReference type="Proteomes" id="UP000001949"/>
    </source>
</evidence>
<organism evidence="1 2">
    <name type="scientific">Theileria parva</name>
    <name type="common">East coast fever infection agent</name>
    <dbReference type="NCBI Taxonomy" id="5875"/>
    <lineage>
        <taxon>Eukaryota</taxon>
        <taxon>Sar</taxon>
        <taxon>Alveolata</taxon>
        <taxon>Apicomplexa</taxon>
        <taxon>Aconoidasida</taxon>
        <taxon>Piroplasmida</taxon>
        <taxon>Theileriidae</taxon>
        <taxon>Theileria</taxon>
    </lineage>
</organism>
<evidence type="ECO:0000313" key="1">
    <source>
        <dbReference type="EMBL" id="EAN32188.1"/>
    </source>
</evidence>
<accession>Q4N1B2</accession>
<dbReference type="GeneID" id="3500498"/>
<dbReference type="OMA" id="WIVEDIK"/>
<dbReference type="RefSeq" id="XP_764471.1">
    <property type="nucleotide sequence ID" value="XM_759378.1"/>
</dbReference>
<dbReference type="SMR" id="Q4N1B2"/>
<comment type="caution">
    <text evidence="1">The sequence shown here is derived from an EMBL/GenBank/DDBJ whole genome shotgun (WGS) entry which is preliminary data.</text>
</comment>